<sequence>MRQSIRYNLGHHNGEVHTSTRSRARDAPSISGAYLNIRSKQWSEEAVAVGILPFDVTGGSMRRDICISLSCIQTQSTPSLNLLNLDFESDSESEEENLDVTKEDTICVKKSSTSLALLTMEWVGHALDSICFNPKRF</sequence>
<proteinExistence type="predicted"/>
<name>A0AAW1HTG6_POPJA</name>
<dbReference type="AlphaFoldDB" id="A0AAW1HTG6"/>
<keyword evidence="3" id="KW-1185">Reference proteome</keyword>
<accession>A0AAW1HTG6</accession>
<reference evidence="2 3" key="1">
    <citation type="journal article" date="2024" name="BMC Genomics">
        <title>De novo assembly and annotation of Popillia japonica's genome with initial clues to its potential as an invasive pest.</title>
        <authorList>
            <person name="Cucini C."/>
            <person name="Boschi S."/>
            <person name="Funari R."/>
            <person name="Cardaioli E."/>
            <person name="Iannotti N."/>
            <person name="Marturano G."/>
            <person name="Paoli F."/>
            <person name="Bruttini M."/>
            <person name="Carapelli A."/>
            <person name="Frati F."/>
            <person name="Nardi F."/>
        </authorList>
    </citation>
    <scope>NUCLEOTIDE SEQUENCE [LARGE SCALE GENOMIC DNA]</scope>
    <source>
        <strain evidence="2">DMR45628</strain>
    </source>
</reference>
<dbReference type="Proteomes" id="UP001458880">
    <property type="component" value="Unassembled WGS sequence"/>
</dbReference>
<protein>
    <submittedName>
        <fullName evidence="2">Uncharacterized protein</fullName>
    </submittedName>
</protein>
<feature type="region of interest" description="Disordered" evidence="1">
    <location>
        <begin position="1"/>
        <end position="24"/>
    </location>
</feature>
<dbReference type="EMBL" id="JASPKY010000961">
    <property type="protein sequence ID" value="KAK9679878.1"/>
    <property type="molecule type" value="Genomic_DNA"/>
</dbReference>
<organism evidence="2 3">
    <name type="scientific">Popillia japonica</name>
    <name type="common">Japanese beetle</name>
    <dbReference type="NCBI Taxonomy" id="7064"/>
    <lineage>
        <taxon>Eukaryota</taxon>
        <taxon>Metazoa</taxon>
        <taxon>Ecdysozoa</taxon>
        <taxon>Arthropoda</taxon>
        <taxon>Hexapoda</taxon>
        <taxon>Insecta</taxon>
        <taxon>Pterygota</taxon>
        <taxon>Neoptera</taxon>
        <taxon>Endopterygota</taxon>
        <taxon>Coleoptera</taxon>
        <taxon>Polyphaga</taxon>
        <taxon>Scarabaeiformia</taxon>
        <taxon>Scarabaeidae</taxon>
        <taxon>Rutelinae</taxon>
        <taxon>Popillia</taxon>
    </lineage>
</organism>
<gene>
    <name evidence="2" type="ORF">QE152_g39649</name>
</gene>
<evidence type="ECO:0000313" key="2">
    <source>
        <dbReference type="EMBL" id="KAK9679878.1"/>
    </source>
</evidence>
<comment type="caution">
    <text evidence="2">The sequence shown here is derived from an EMBL/GenBank/DDBJ whole genome shotgun (WGS) entry which is preliminary data.</text>
</comment>
<evidence type="ECO:0000256" key="1">
    <source>
        <dbReference type="SAM" id="MobiDB-lite"/>
    </source>
</evidence>
<evidence type="ECO:0000313" key="3">
    <source>
        <dbReference type="Proteomes" id="UP001458880"/>
    </source>
</evidence>